<evidence type="ECO:0008006" key="6">
    <source>
        <dbReference type="Google" id="ProtNLM"/>
    </source>
</evidence>
<dbReference type="CDD" id="cd09618">
    <property type="entry name" value="CBM9_like_2"/>
    <property type="match status" value="1"/>
</dbReference>
<protein>
    <recommendedName>
        <fullName evidence="6">Hydrolase</fullName>
    </recommendedName>
</protein>
<dbReference type="SUPFAM" id="SSF49344">
    <property type="entry name" value="CBD9-like"/>
    <property type="match status" value="1"/>
</dbReference>
<evidence type="ECO:0000259" key="2">
    <source>
        <dbReference type="Pfam" id="PF06452"/>
    </source>
</evidence>
<dbReference type="GO" id="GO:0016052">
    <property type="term" value="P:carbohydrate catabolic process"/>
    <property type="evidence" value="ECO:0007669"/>
    <property type="project" value="InterPro"/>
</dbReference>
<dbReference type="EMBL" id="QNBC01000172">
    <property type="protein sequence ID" value="RKX64322.1"/>
    <property type="molecule type" value="Genomic_DNA"/>
</dbReference>
<dbReference type="InterPro" id="IPR010502">
    <property type="entry name" value="Carb-bd_dom_fam9"/>
</dbReference>
<dbReference type="Pfam" id="PF19313">
    <property type="entry name" value="DUF5916"/>
    <property type="match status" value="1"/>
</dbReference>
<dbReference type="GO" id="GO:0030246">
    <property type="term" value="F:carbohydrate binding"/>
    <property type="evidence" value="ECO:0007669"/>
    <property type="project" value="InterPro"/>
</dbReference>
<gene>
    <name evidence="4" type="ORF">DRP44_08495</name>
</gene>
<dbReference type="Pfam" id="PF06452">
    <property type="entry name" value="CBM9_1"/>
    <property type="match status" value="1"/>
</dbReference>
<dbReference type="AlphaFoldDB" id="A0A660S640"/>
<name>A0A660S640_UNCT6</name>
<keyword evidence="1" id="KW-0732">Signal</keyword>
<proteinExistence type="predicted"/>
<sequence length="707" mass="80333">KGAFMKRFIFLFVLPVMLNAVTLKHTRNTIVIDGNLEKVWYTVAPLTGFTQTEPEEGKPASEKTEVYILTDNKNLYVAFKCFTKDRKPQVRLRGWDDASGDRVTLYLDPFGDKRTGYYFTVSAAGTQEDGTINRGGIAFDYSWDGVWFAKSKITNYGYNVEMKIPFKSIRYSSTKWGIQFARDIPVKGEDDYWKPVPQISGFRITQFGELEGVEPESKGRFLEIYPVGIVRYNDKFKLSGGLDLSYNPSSEFGFNVTILPDFAQIEADPFQVNLSQYALYLRERRPFFVAGQNMFRIRRGNDFNIGPGPIDVLYTRNIGKIVDDSIEVPIYGGLKFTTRGNGFEGAAIYVNTGSAGSEPMANYVALRGAKNIFSGAQLGITYTGKEAKNDFTRVATIDGTYTGKIGDIIGQLSYADSIGAKGFAGYFNYKKFTDKYLWQVYAKHIDSTYNINEVGYVTSKGDNYGAAFASIFRPDVKSIRLFSIALGTGIGKETYVNNYSKAIWSFSNLNLSNNYRFEGSFSFTDAYEDTSGTEIHYTGKSISFNMGTDHSRALSGGIWTDFSYAFNYMAYHLGYQTNCGTYLHFKPISNLLFSLNISYAGYWYDSTGIKDIIQGRNVEDSYFIFRPYMSYNFTTKLAFRMENEIVYEKSVGRVYEYRINPLIIYNVSPKSNIYLVYSLTREYNSTIDKFETTDKGAAFKIRYLFYF</sequence>
<evidence type="ECO:0000256" key="1">
    <source>
        <dbReference type="SAM" id="SignalP"/>
    </source>
</evidence>
<dbReference type="InterPro" id="IPR045670">
    <property type="entry name" value="DUF5916"/>
</dbReference>
<feature type="signal peptide" evidence="1">
    <location>
        <begin position="1"/>
        <end position="20"/>
    </location>
</feature>
<evidence type="ECO:0000313" key="4">
    <source>
        <dbReference type="EMBL" id="RKX64322.1"/>
    </source>
</evidence>
<dbReference type="GO" id="GO:0004553">
    <property type="term" value="F:hydrolase activity, hydrolyzing O-glycosyl compounds"/>
    <property type="evidence" value="ECO:0007669"/>
    <property type="project" value="InterPro"/>
</dbReference>
<evidence type="ECO:0000313" key="5">
    <source>
        <dbReference type="Proteomes" id="UP000282321"/>
    </source>
</evidence>
<feature type="domain" description="DUF5916" evidence="3">
    <location>
        <begin position="234"/>
        <end position="297"/>
    </location>
</feature>
<feature type="chain" id="PRO_5025022190" description="Hydrolase" evidence="1">
    <location>
        <begin position="21"/>
        <end position="707"/>
    </location>
</feature>
<accession>A0A660S640</accession>
<organism evidence="4 5">
    <name type="scientific">candidate division TA06 bacterium</name>
    <dbReference type="NCBI Taxonomy" id="2250710"/>
    <lineage>
        <taxon>Bacteria</taxon>
        <taxon>Bacteria division TA06</taxon>
    </lineage>
</organism>
<feature type="non-terminal residue" evidence="4">
    <location>
        <position position="1"/>
    </location>
</feature>
<feature type="domain" description="Carbohydrate-binding" evidence="2">
    <location>
        <begin position="32"/>
        <end position="173"/>
    </location>
</feature>
<dbReference type="Gene3D" id="2.60.40.1190">
    <property type="match status" value="1"/>
</dbReference>
<dbReference type="Proteomes" id="UP000282321">
    <property type="component" value="Unassembled WGS sequence"/>
</dbReference>
<reference evidence="4 5" key="1">
    <citation type="submission" date="2018-06" db="EMBL/GenBank/DDBJ databases">
        <title>Extensive metabolic versatility and redundancy in microbially diverse, dynamic hydrothermal sediments.</title>
        <authorList>
            <person name="Dombrowski N."/>
            <person name="Teske A."/>
            <person name="Baker B.J."/>
        </authorList>
    </citation>
    <scope>NUCLEOTIDE SEQUENCE [LARGE SCALE GENOMIC DNA]</scope>
    <source>
        <strain evidence="4">B35_G9</strain>
    </source>
</reference>
<evidence type="ECO:0000259" key="3">
    <source>
        <dbReference type="Pfam" id="PF19313"/>
    </source>
</evidence>
<comment type="caution">
    <text evidence="4">The sequence shown here is derived from an EMBL/GenBank/DDBJ whole genome shotgun (WGS) entry which is preliminary data.</text>
</comment>